<dbReference type="InterPro" id="IPR051339">
    <property type="entry name" value="DnaJ_subfamily_B"/>
</dbReference>
<proteinExistence type="predicted"/>
<dbReference type="InterPro" id="IPR036869">
    <property type="entry name" value="J_dom_sf"/>
</dbReference>
<feature type="compositionally biased region" description="Gly residues" evidence="2">
    <location>
        <begin position="75"/>
        <end position="92"/>
    </location>
</feature>
<dbReference type="EMBL" id="JAPDMZ010000111">
    <property type="protein sequence ID" value="KAK0549518.1"/>
    <property type="molecule type" value="Genomic_DNA"/>
</dbReference>
<dbReference type="Pfam" id="PF00226">
    <property type="entry name" value="DnaJ"/>
    <property type="match status" value="1"/>
</dbReference>
<evidence type="ECO:0000313" key="5">
    <source>
        <dbReference type="Proteomes" id="UP001176517"/>
    </source>
</evidence>
<dbReference type="Gene3D" id="1.10.287.110">
    <property type="entry name" value="DnaJ domain"/>
    <property type="match status" value="1"/>
</dbReference>
<dbReference type="CDD" id="cd06257">
    <property type="entry name" value="DnaJ"/>
    <property type="match status" value="1"/>
</dbReference>
<accession>A0AAN6GNC3</accession>
<dbReference type="GO" id="GO:0006457">
    <property type="term" value="P:protein folding"/>
    <property type="evidence" value="ECO:0007669"/>
    <property type="project" value="InterPro"/>
</dbReference>
<evidence type="ECO:0000313" key="4">
    <source>
        <dbReference type="EMBL" id="KAK0549518.1"/>
    </source>
</evidence>
<evidence type="ECO:0000256" key="1">
    <source>
        <dbReference type="ARBA" id="ARBA00023186"/>
    </source>
</evidence>
<dbReference type="GO" id="GO:0005829">
    <property type="term" value="C:cytosol"/>
    <property type="evidence" value="ECO:0007669"/>
    <property type="project" value="TreeGrafter"/>
</dbReference>
<feature type="region of interest" description="Disordered" evidence="2">
    <location>
        <begin position="71"/>
        <end position="92"/>
    </location>
</feature>
<evidence type="ECO:0000259" key="3">
    <source>
        <dbReference type="PROSITE" id="PS50076"/>
    </source>
</evidence>
<dbReference type="GO" id="GO:0006413">
    <property type="term" value="P:translational initiation"/>
    <property type="evidence" value="ECO:0007669"/>
    <property type="project" value="TreeGrafter"/>
</dbReference>
<dbReference type="GO" id="GO:0051082">
    <property type="term" value="F:unfolded protein binding"/>
    <property type="evidence" value="ECO:0007669"/>
    <property type="project" value="InterPro"/>
</dbReference>
<dbReference type="AlphaFoldDB" id="A0AAN6GNC3"/>
<dbReference type="FunFam" id="2.60.260.20:FF:000015">
    <property type="entry name" value="Heat shock protein 40"/>
    <property type="match status" value="1"/>
</dbReference>
<dbReference type="PANTHER" id="PTHR24078:SF553">
    <property type="entry name" value="DNAJ HOMOLOG SUBFAMILY B MEMBER 5"/>
    <property type="match status" value="1"/>
</dbReference>
<dbReference type="GO" id="GO:0051087">
    <property type="term" value="F:protein-folding chaperone binding"/>
    <property type="evidence" value="ECO:0007669"/>
    <property type="project" value="TreeGrafter"/>
</dbReference>
<dbReference type="InterPro" id="IPR018253">
    <property type="entry name" value="DnaJ_domain_CS"/>
</dbReference>
<dbReference type="PRINTS" id="PR00625">
    <property type="entry name" value="JDOMAIN"/>
</dbReference>
<feature type="region of interest" description="Disordered" evidence="2">
    <location>
        <begin position="334"/>
        <end position="358"/>
    </location>
</feature>
<dbReference type="SUPFAM" id="SSF46565">
    <property type="entry name" value="Chaperone J-domain"/>
    <property type="match status" value="1"/>
</dbReference>
<name>A0AAN6GNC3_9BASI</name>
<dbReference type="InterPro" id="IPR008971">
    <property type="entry name" value="HSP40/DnaJ_pept-bd"/>
</dbReference>
<keyword evidence="5" id="KW-1185">Reference proteome</keyword>
<dbReference type="Pfam" id="PF01556">
    <property type="entry name" value="DnaJ_C"/>
    <property type="match status" value="1"/>
</dbReference>
<gene>
    <name evidence="4" type="primary">SIS1</name>
    <name evidence="4" type="ORF">OC846_004051</name>
</gene>
<dbReference type="Proteomes" id="UP001176517">
    <property type="component" value="Unassembled WGS sequence"/>
</dbReference>
<dbReference type="PROSITE" id="PS50076">
    <property type="entry name" value="DNAJ_2"/>
    <property type="match status" value="1"/>
</dbReference>
<dbReference type="Gene3D" id="2.60.260.20">
    <property type="entry name" value="Urease metallochaperone UreE, N-terminal domain"/>
    <property type="match status" value="2"/>
</dbReference>
<sequence length="412" mass="42642">MGKDYYSILGVSKDASEDDIKKAYKKLALKWHPDRNKDKEEQAKKKFQELGEAFEVLTDSNKRAVFDQFGEEGLKGGAGPSPGGAGMGGMPNFGGFGGGAPGGARTFSFSTGPGGGAGGFTPRDPNDIFASLFGNLGGGGLGGFSFGDDDDMRGFGSSGGGARGMPGGNPFAAFGGGGMPGMSSGGGFGGMNGSRSASAQGAAAEEVKDVEKQLQCSLEELYTGTTKKLKVGRRRLDGSNEDKVLTITVKPGWKAGTKVRFNGAGNQVSASKAQDIVFVVEEKPHPRFKRENDDLRTFLPLPLSVALNPPKPGDPGSKVNFTTLDGRTIQIPYPTPPAASGRKHLAAVGPPKEGSASSKGLVTRIAGEGMPISKSGGERRGDLVVVWSLALPDPLSEGERVALLRALNEKSG</sequence>
<dbReference type="PROSITE" id="PS00636">
    <property type="entry name" value="DNAJ_1"/>
    <property type="match status" value="1"/>
</dbReference>
<dbReference type="InterPro" id="IPR001623">
    <property type="entry name" value="DnaJ_domain"/>
</dbReference>
<dbReference type="InterPro" id="IPR002939">
    <property type="entry name" value="DnaJ_C"/>
</dbReference>
<evidence type="ECO:0000256" key="2">
    <source>
        <dbReference type="SAM" id="MobiDB-lite"/>
    </source>
</evidence>
<protein>
    <submittedName>
        <fullName evidence="4">Molecular chaperone (DnaJ superfamily)</fullName>
    </submittedName>
</protein>
<feature type="domain" description="J" evidence="3">
    <location>
        <begin position="4"/>
        <end position="70"/>
    </location>
</feature>
<reference evidence="4" key="1">
    <citation type="journal article" date="2023" name="PhytoFront">
        <title>Draft Genome Resources of Seven Strains of Tilletia horrida, Causal Agent of Kernel Smut of Rice.</title>
        <authorList>
            <person name="Khanal S."/>
            <person name="Antony Babu S."/>
            <person name="Zhou X.G."/>
        </authorList>
    </citation>
    <scope>NUCLEOTIDE SEQUENCE</scope>
    <source>
        <strain evidence="4">TX6</strain>
    </source>
</reference>
<keyword evidence="1" id="KW-0143">Chaperone</keyword>
<comment type="caution">
    <text evidence="4">The sequence shown here is derived from an EMBL/GenBank/DDBJ whole genome shotgun (WGS) entry which is preliminary data.</text>
</comment>
<organism evidence="4 5">
    <name type="scientific">Tilletia horrida</name>
    <dbReference type="NCBI Taxonomy" id="155126"/>
    <lineage>
        <taxon>Eukaryota</taxon>
        <taxon>Fungi</taxon>
        <taxon>Dikarya</taxon>
        <taxon>Basidiomycota</taxon>
        <taxon>Ustilaginomycotina</taxon>
        <taxon>Exobasidiomycetes</taxon>
        <taxon>Tilletiales</taxon>
        <taxon>Tilletiaceae</taxon>
        <taxon>Tilletia</taxon>
    </lineage>
</organism>
<dbReference type="SMART" id="SM00271">
    <property type="entry name" value="DnaJ"/>
    <property type="match status" value="1"/>
</dbReference>
<dbReference type="SUPFAM" id="SSF49493">
    <property type="entry name" value="HSP40/DnaJ peptide-binding domain"/>
    <property type="match status" value="2"/>
</dbReference>
<dbReference type="PANTHER" id="PTHR24078">
    <property type="entry name" value="DNAJ HOMOLOG SUBFAMILY C MEMBER"/>
    <property type="match status" value="1"/>
</dbReference>
<dbReference type="CDD" id="cd10747">
    <property type="entry name" value="DnaJ_C"/>
    <property type="match status" value="1"/>
</dbReference>